<feature type="domain" description="AprE-like beta-barrel" evidence="4">
    <location>
        <begin position="276"/>
        <end position="362"/>
    </location>
</feature>
<feature type="coiled-coil region" evidence="1">
    <location>
        <begin position="215"/>
        <end position="242"/>
    </location>
</feature>
<dbReference type="AlphaFoldDB" id="A0A840E474"/>
<sequence length="386" mass="43143">MNSEAPRLFPFPLVEGNIEGLHARFSRTGSLIYLTVVIGILVTAAALPLIEVEVNSQSRGILRPALKLAPVVSPVSGNVTLARLRENAAICAGDTLLTISTAELGTEADHLRRQLTERREAITDLRRLTGTDEQEYPTLLTAGYQRDYRDFRRRSDEALLKLEHARRHLQRQEQLMETGSVARMDLEQAAYEVTLLEGQCRQLTTRQQHVWTQELIRVKRENADLHRQLEQLQERARQYVVTAPVDGHLTQTGGVQVGAFASAGQTLAQISPDGALRVEAYVSPSDIGLLRVGLPVRLQLDAFNYNQWGLARATLTEIGTDVTEVEGSAAFLVTCTLHDKALQLKNGYVGTLRKGMTLTAHFTLTRRSLFQLLHDKLDDWFNPTYN</sequence>
<reference evidence="5 6" key="1">
    <citation type="submission" date="2020-08" db="EMBL/GenBank/DDBJ databases">
        <title>Genomic Encyclopedia of Type Strains, Phase IV (KMG-IV): sequencing the most valuable type-strain genomes for metagenomic binning, comparative biology and taxonomic classification.</title>
        <authorList>
            <person name="Goeker M."/>
        </authorList>
    </citation>
    <scope>NUCLEOTIDE SEQUENCE [LARGE SCALE GENOMIC DNA]</scope>
    <source>
        <strain evidence="5 6">DSM 105137</strain>
    </source>
</reference>
<keyword evidence="2" id="KW-0812">Transmembrane</keyword>
<dbReference type="Pfam" id="PF26002">
    <property type="entry name" value="Beta-barrel_AprE"/>
    <property type="match status" value="1"/>
</dbReference>
<dbReference type="PANTHER" id="PTHR30386">
    <property type="entry name" value="MEMBRANE FUSION SUBUNIT OF EMRAB-TOLC MULTIDRUG EFFLUX PUMP"/>
    <property type="match status" value="1"/>
</dbReference>
<evidence type="ECO:0000256" key="1">
    <source>
        <dbReference type="SAM" id="Coils"/>
    </source>
</evidence>
<feature type="transmembrane region" description="Helical" evidence="2">
    <location>
        <begin position="31"/>
        <end position="50"/>
    </location>
</feature>
<evidence type="ECO:0000313" key="6">
    <source>
        <dbReference type="Proteomes" id="UP000576209"/>
    </source>
</evidence>
<accession>A0A840E474</accession>
<dbReference type="Gene3D" id="1.10.287.470">
    <property type="entry name" value="Helix hairpin bin"/>
    <property type="match status" value="1"/>
</dbReference>
<dbReference type="InterPro" id="IPR058625">
    <property type="entry name" value="MdtA-like_BSH"/>
</dbReference>
<dbReference type="Gene3D" id="2.40.50.100">
    <property type="match status" value="1"/>
</dbReference>
<keyword evidence="2" id="KW-1133">Transmembrane helix</keyword>
<dbReference type="InterPro" id="IPR050739">
    <property type="entry name" value="MFP"/>
</dbReference>
<dbReference type="RefSeq" id="WP_183494716.1">
    <property type="nucleotide sequence ID" value="NZ_JACIFF010000002.1"/>
</dbReference>
<gene>
    <name evidence="5" type="ORF">GGR28_001078</name>
</gene>
<organism evidence="5 6">
    <name type="scientific">Neolewinella aquimaris</name>
    <dbReference type="NCBI Taxonomy" id="1835722"/>
    <lineage>
        <taxon>Bacteria</taxon>
        <taxon>Pseudomonadati</taxon>
        <taxon>Bacteroidota</taxon>
        <taxon>Saprospiria</taxon>
        <taxon>Saprospirales</taxon>
        <taxon>Lewinellaceae</taxon>
        <taxon>Neolewinella</taxon>
    </lineage>
</organism>
<dbReference type="EMBL" id="JACIFF010000002">
    <property type="protein sequence ID" value="MBB4078465.1"/>
    <property type="molecule type" value="Genomic_DNA"/>
</dbReference>
<proteinExistence type="predicted"/>
<keyword evidence="2" id="KW-0472">Membrane</keyword>
<evidence type="ECO:0000259" key="3">
    <source>
        <dbReference type="Pfam" id="PF25917"/>
    </source>
</evidence>
<comment type="caution">
    <text evidence="5">The sequence shown here is derived from an EMBL/GenBank/DDBJ whole genome shotgun (WGS) entry which is preliminary data.</text>
</comment>
<feature type="domain" description="Multidrug resistance protein MdtA-like barrel-sandwich hybrid" evidence="3">
    <location>
        <begin position="69"/>
        <end position="269"/>
    </location>
</feature>
<dbReference type="Gene3D" id="2.40.30.170">
    <property type="match status" value="1"/>
</dbReference>
<dbReference type="Pfam" id="PF25917">
    <property type="entry name" value="BSH_RND"/>
    <property type="match status" value="1"/>
</dbReference>
<evidence type="ECO:0000259" key="4">
    <source>
        <dbReference type="Pfam" id="PF26002"/>
    </source>
</evidence>
<keyword evidence="1" id="KW-0175">Coiled coil</keyword>
<dbReference type="InterPro" id="IPR058982">
    <property type="entry name" value="Beta-barrel_AprE"/>
</dbReference>
<name>A0A840E474_9BACT</name>
<dbReference type="PANTHER" id="PTHR30386:SF28">
    <property type="entry name" value="EXPORTED PROTEIN"/>
    <property type="match status" value="1"/>
</dbReference>
<dbReference type="Proteomes" id="UP000576209">
    <property type="component" value="Unassembled WGS sequence"/>
</dbReference>
<evidence type="ECO:0000256" key="2">
    <source>
        <dbReference type="SAM" id="Phobius"/>
    </source>
</evidence>
<keyword evidence="6" id="KW-1185">Reference proteome</keyword>
<protein>
    <submittedName>
        <fullName evidence="5">HlyD family secretion protein</fullName>
    </submittedName>
</protein>
<evidence type="ECO:0000313" key="5">
    <source>
        <dbReference type="EMBL" id="MBB4078465.1"/>
    </source>
</evidence>